<keyword evidence="4" id="KW-0472">Membrane</keyword>
<feature type="compositionally biased region" description="Basic and acidic residues" evidence="6">
    <location>
        <begin position="1035"/>
        <end position="1044"/>
    </location>
</feature>
<keyword evidence="3" id="KW-0808">Transferase</keyword>
<accession>A0A1Q9EXN5</accession>
<dbReference type="Proteomes" id="UP000186817">
    <property type="component" value="Unassembled WGS sequence"/>
</dbReference>
<gene>
    <name evidence="8" type="ORF">AK812_SmicGene3902</name>
</gene>
<evidence type="ECO:0000256" key="5">
    <source>
        <dbReference type="ARBA" id="ARBA00023180"/>
    </source>
</evidence>
<organism evidence="8 9">
    <name type="scientific">Symbiodinium microadriaticum</name>
    <name type="common">Dinoflagellate</name>
    <name type="synonym">Zooxanthella microadriatica</name>
    <dbReference type="NCBI Taxonomy" id="2951"/>
    <lineage>
        <taxon>Eukaryota</taxon>
        <taxon>Sar</taxon>
        <taxon>Alveolata</taxon>
        <taxon>Dinophyceae</taxon>
        <taxon>Suessiales</taxon>
        <taxon>Symbiodiniaceae</taxon>
        <taxon>Symbiodinium</taxon>
    </lineage>
</organism>
<protein>
    <recommendedName>
        <fullName evidence="7">SANT and BTB domain-containing protein</fullName>
    </recommendedName>
</protein>
<comment type="subcellular location">
    <subcellularLocation>
        <location evidence="1">Membrane</location>
        <topology evidence="1">Single-pass type II membrane protein</topology>
    </subcellularLocation>
</comment>
<evidence type="ECO:0000256" key="2">
    <source>
        <dbReference type="ARBA" id="ARBA00022676"/>
    </source>
</evidence>
<dbReference type="PANTHER" id="PTHR20946">
    <property type="entry name" value="SANT AND BTB DOMAIN REGULATOR OF CLASS SWITCH RECOMBINATION"/>
    <property type="match status" value="1"/>
</dbReference>
<dbReference type="InterPro" id="IPR011333">
    <property type="entry name" value="SKP1/BTB/POZ_sf"/>
</dbReference>
<reference evidence="8 9" key="1">
    <citation type="submission" date="2016-02" db="EMBL/GenBank/DDBJ databases">
        <title>Genome analysis of coral dinoflagellate symbionts highlights evolutionary adaptations to a symbiotic lifestyle.</title>
        <authorList>
            <person name="Aranda M."/>
            <person name="Li Y."/>
            <person name="Liew Y.J."/>
            <person name="Baumgarten S."/>
            <person name="Simakov O."/>
            <person name="Wilson M."/>
            <person name="Piel J."/>
            <person name="Ashoor H."/>
            <person name="Bougouffa S."/>
            <person name="Bajic V.B."/>
            <person name="Ryu T."/>
            <person name="Ravasi T."/>
            <person name="Bayer T."/>
            <person name="Micklem G."/>
            <person name="Kim H."/>
            <person name="Bhak J."/>
            <person name="Lajeunesse T.C."/>
            <person name="Voolstra C.R."/>
        </authorList>
    </citation>
    <scope>NUCLEOTIDE SEQUENCE [LARGE SCALE GENOMIC DNA]</scope>
    <source>
        <strain evidence="8 9">CCMP2467</strain>
    </source>
</reference>
<dbReference type="InterPro" id="IPR003406">
    <property type="entry name" value="Glyco_trans_14"/>
</dbReference>
<dbReference type="InterPro" id="IPR021777">
    <property type="entry name" value="SANBR_BTB"/>
</dbReference>
<name>A0A1Q9EXN5_SYMMI</name>
<keyword evidence="9" id="KW-1185">Reference proteome</keyword>
<evidence type="ECO:0000256" key="4">
    <source>
        <dbReference type="ARBA" id="ARBA00023136"/>
    </source>
</evidence>
<feature type="region of interest" description="Disordered" evidence="6">
    <location>
        <begin position="1030"/>
        <end position="1074"/>
    </location>
</feature>
<evidence type="ECO:0000313" key="9">
    <source>
        <dbReference type="Proteomes" id="UP000186817"/>
    </source>
</evidence>
<dbReference type="EMBL" id="LSRX01000047">
    <property type="protein sequence ID" value="OLQ12210.1"/>
    <property type="molecule type" value="Genomic_DNA"/>
</dbReference>
<dbReference type="AlphaFoldDB" id="A0A1Q9EXN5"/>
<feature type="region of interest" description="Disordered" evidence="6">
    <location>
        <begin position="1195"/>
        <end position="1223"/>
    </location>
</feature>
<keyword evidence="2" id="KW-0328">Glycosyltransferase</keyword>
<dbReference type="PANTHER" id="PTHR20946:SF0">
    <property type="entry name" value="SANT AND BTB DOMAIN REGULATOR OF CLASS SWITCH RECOMBINATION"/>
    <property type="match status" value="1"/>
</dbReference>
<feature type="region of interest" description="Disordered" evidence="6">
    <location>
        <begin position="287"/>
        <end position="330"/>
    </location>
</feature>
<feature type="compositionally biased region" description="Basic and acidic residues" evidence="6">
    <location>
        <begin position="1061"/>
        <end position="1074"/>
    </location>
</feature>
<evidence type="ECO:0000313" key="8">
    <source>
        <dbReference type="EMBL" id="OLQ12210.1"/>
    </source>
</evidence>
<dbReference type="Pfam" id="PF02485">
    <property type="entry name" value="Branch"/>
    <property type="match status" value="1"/>
</dbReference>
<evidence type="ECO:0000256" key="3">
    <source>
        <dbReference type="ARBA" id="ARBA00022679"/>
    </source>
</evidence>
<evidence type="ECO:0000259" key="7">
    <source>
        <dbReference type="Pfam" id="PF11822"/>
    </source>
</evidence>
<dbReference type="OrthoDB" id="550012at2759"/>
<keyword evidence="5" id="KW-0325">Glycoprotein</keyword>
<evidence type="ECO:0000256" key="1">
    <source>
        <dbReference type="ARBA" id="ARBA00004606"/>
    </source>
</evidence>
<dbReference type="GO" id="GO:0016020">
    <property type="term" value="C:membrane"/>
    <property type="evidence" value="ECO:0007669"/>
    <property type="project" value="UniProtKB-SubCell"/>
</dbReference>
<dbReference type="GO" id="GO:0016757">
    <property type="term" value="F:glycosyltransferase activity"/>
    <property type="evidence" value="ECO:0007669"/>
    <property type="project" value="UniProtKB-KW"/>
</dbReference>
<feature type="domain" description="SANT and BTB" evidence="7">
    <location>
        <begin position="696"/>
        <end position="789"/>
    </location>
</feature>
<dbReference type="SUPFAM" id="SSF54695">
    <property type="entry name" value="POZ domain"/>
    <property type="match status" value="1"/>
</dbReference>
<proteinExistence type="predicted"/>
<sequence>MTASRHAPLPQQEALRQIQRMSLQSPLPGIADSLTGLHATQSTKWTIAIEDFVGAMLETAVVNVIRHGEKCKGCGTGLTVVGKHRAQYLANCMSSSRSSEVMPYGKATAVLASQVREGKSTRPRDTAAPLARNLGLALQQPCDKKDADCFAQHVRSLLGPRATVVAAWQHEDIPSLVKALGVPGVSKKSFKKWPKKCPSSSFKEPACVYGDSECYDLVWQVTMVRADSTAEWTATGIRALQEGFGGDPHGSWSAAERAVKKARAAAKGVEAAGAPVVTPELINEANKNRRRRRMAAKQQRRASARAAHAAGLMSQASQENPSDVARRLSLPHSPDMSGNWPLGRCLMLGACASFNLLRHDDSAEDANPGSFLVHARHVPSLPTRRAELSLVLAELRLVRAALEDPSTEALVLLSGSCLPLQRLHELYDIFLEGYCQGRSVLKYHFMKGGQQRVLGVPLGALQWKLWHRRELQILAALDEAELRRRWEPLEATMQRYGLAPDEVVLVNELREELLKANPTAQDPLSECCIRRAITYTEWEVQADRNAGPPRARVFQEIPEKAWCDAVRAEQTRSFPLLCRKVHLSPRALQHWQERLLQGPSQDVSAPVTAAAAEAPTLPPQPSVTLDGVVAICHAAMRSPGRLRGPRRRSTSRPLEAAPERAAPEPPPPAPSAPAVSAPAAEEEGGRGVTSSDGDTVIHVIDDVRQIRRDFMCKHSLLLEHMRYFESCLAGVSAEDEVEISVHCDIKVFEWLAEYMEGTRQVSSLEPKDIVSILISSDFLQMHELVEECLQAMHDAIADILPLPLDLGCVPDRLVGALASHFRPEELAELQDPRDRLRSRLWAHLLHGLLSHGDSVINCCARCQRIFTARERLSNACPKTAGCGVQAGFEQLPFVLQHTADVDWDVGTFLYHLWIQLGRSWADLYWKVWARLQHFQCATCKSQFCGLELADCRYHPHEPVLNEGMLVYPCCKAVAAAAPHGLRQPGCCIKEHVPDLSGATDQVVLEQLRRHMPTITAGAKDALLVVEPAQAQDLTRQGEEVEPEHATGAAQERTPRAPPVADAKEAPEAEAATPKHVDAANSELCPKARYCCDPLQRSPYDDSNSLDDFFVEASDSFADLRLPTFFEPKLPKGVANQRKLHHMMDVLREDDRRRMDELVARSCVYQSKVVFERQRAAKGPSAVERQVQKLAWLVSGWTSDGPQHPDSLARTESRPRRARPTSVR</sequence>
<feature type="region of interest" description="Disordered" evidence="6">
    <location>
        <begin position="639"/>
        <end position="693"/>
    </location>
</feature>
<dbReference type="Pfam" id="PF11822">
    <property type="entry name" value="BTB_SANBR"/>
    <property type="match status" value="1"/>
</dbReference>
<feature type="compositionally biased region" description="Basic residues" evidence="6">
    <location>
        <begin position="288"/>
        <end position="303"/>
    </location>
</feature>
<evidence type="ECO:0000256" key="6">
    <source>
        <dbReference type="SAM" id="MobiDB-lite"/>
    </source>
</evidence>
<dbReference type="Gene3D" id="3.30.710.10">
    <property type="entry name" value="Potassium Channel Kv1.1, Chain A"/>
    <property type="match status" value="1"/>
</dbReference>
<comment type="caution">
    <text evidence="8">The sequence shown here is derived from an EMBL/GenBank/DDBJ whole genome shotgun (WGS) entry which is preliminary data.</text>
</comment>
<dbReference type="InterPro" id="IPR045902">
    <property type="entry name" value="SANBR-like"/>
</dbReference>